<evidence type="ECO:0000313" key="1">
    <source>
        <dbReference type="EMBL" id="KAJ8369101.1"/>
    </source>
</evidence>
<gene>
    <name evidence="1" type="ORF">SKAU_G00091290</name>
</gene>
<sequence>MLKARLAKWRRLNTGNELRPPHVRSCIAFVSALREVPASQVSAKPQWKLLFWHEDRAQVLQNMRTKARQVSASELSRSSC</sequence>
<protein>
    <submittedName>
        <fullName evidence="1">Uncharacterized protein</fullName>
    </submittedName>
</protein>
<name>A0A9Q1FWR2_SYNKA</name>
<evidence type="ECO:0000313" key="2">
    <source>
        <dbReference type="Proteomes" id="UP001152622"/>
    </source>
</evidence>
<accession>A0A9Q1FWR2</accession>
<organism evidence="1 2">
    <name type="scientific">Synaphobranchus kaupii</name>
    <name type="common">Kaup's arrowtooth eel</name>
    <dbReference type="NCBI Taxonomy" id="118154"/>
    <lineage>
        <taxon>Eukaryota</taxon>
        <taxon>Metazoa</taxon>
        <taxon>Chordata</taxon>
        <taxon>Craniata</taxon>
        <taxon>Vertebrata</taxon>
        <taxon>Euteleostomi</taxon>
        <taxon>Actinopterygii</taxon>
        <taxon>Neopterygii</taxon>
        <taxon>Teleostei</taxon>
        <taxon>Anguilliformes</taxon>
        <taxon>Synaphobranchidae</taxon>
        <taxon>Synaphobranchus</taxon>
    </lineage>
</organism>
<dbReference type="EMBL" id="JAINUF010000003">
    <property type="protein sequence ID" value="KAJ8369101.1"/>
    <property type="molecule type" value="Genomic_DNA"/>
</dbReference>
<dbReference type="Proteomes" id="UP001152622">
    <property type="component" value="Chromosome 3"/>
</dbReference>
<comment type="caution">
    <text evidence="1">The sequence shown here is derived from an EMBL/GenBank/DDBJ whole genome shotgun (WGS) entry which is preliminary data.</text>
</comment>
<reference evidence="1" key="1">
    <citation type="journal article" date="2023" name="Science">
        <title>Genome structures resolve the early diversification of teleost fishes.</title>
        <authorList>
            <person name="Parey E."/>
            <person name="Louis A."/>
            <person name="Montfort J."/>
            <person name="Bouchez O."/>
            <person name="Roques C."/>
            <person name="Iampietro C."/>
            <person name="Lluch J."/>
            <person name="Castinel A."/>
            <person name="Donnadieu C."/>
            <person name="Desvignes T."/>
            <person name="Floi Bucao C."/>
            <person name="Jouanno E."/>
            <person name="Wen M."/>
            <person name="Mejri S."/>
            <person name="Dirks R."/>
            <person name="Jansen H."/>
            <person name="Henkel C."/>
            <person name="Chen W.J."/>
            <person name="Zahm M."/>
            <person name="Cabau C."/>
            <person name="Klopp C."/>
            <person name="Thompson A.W."/>
            <person name="Robinson-Rechavi M."/>
            <person name="Braasch I."/>
            <person name="Lecointre G."/>
            <person name="Bobe J."/>
            <person name="Postlethwait J.H."/>
            <person name="Berthelot C."/>
            <person name="Roest Crollius H."/>
            <person name="Guiguen Y."/>
        </authorList>
    </citation>
    <scope>NUCLEOTIDE SEQUENCE</scope>
    <source>
        <strain evidence="1">WJC10195</strain>
    </source>
</reference>
<dbReference type="AlphaFoldDB" id="A0A9Q1FWR2"/>
<proteinExistence type="predicted"/>
<keyword evidence="2" id="KW-1185">Reference proteome</keyword>